<gene>
    <name evidence="9" type="ORF">HCN44_003191</name>
</gene>
<dbReference type="InterPro" id="IPR027267">
    <property type="entry name" value="AH/BAR_dom_sf"/>
</dbReference>
<comment type="subcellular location">
    <subcellularLocation>
        <location evidence="2">Cytoplasm</location>
    </subcellularLocation>
    <subcellularLocation>
        <location evidence="1">Endomembrane system</location>
        <topology evidence="1">Peripheral membrane protein</topology>
    </subcellularLocation>
</comment>
<evidence type="ECO:0000313" key="9">
    <source>
        <dbReference type="EMBL" id="KAF7987429.1"/>
    </source>
</evidence>
<feature type="domain" description="PX" evidence="8">
    <location>
        <begin position="83"/>
        <end position="204"/>
    </location>
</feature>
<dbReference type="AlphaFoldDB" id="A0A834XL99"/>
<accession>A0A834XL99</accession>
<comment type="caution">
    <text evidence="9">The sequence shown here is derived from an EMBL/GenBank/DDBJ whole genome shotgun (WGS) entry which is preliminary data.</text>
</comment>
<keyword evidence="10" id="KW-1185">Reference proteome</keyword>
<keyword evidence="7" id="KW-0472">Membrane</keyword>
<dbReference type="GO" id="GO:0032456">
    <property type="term" value="P:endocytic recycling"/>
    <property type="evidence" value="ECO:0007669"/>
    <property type="project" value="TreeGrafter"/>
</dbReference>
<reference evidence="9 10" key="1">
    <citation type="submission" date="2020-08" db="EMBL/GenBank/DDBJ databases">
        <title>Aphidius gifuensis genome sequencing and assembly.</title>
        <authorList>
            <person name="Du Z."/>
        </authorList>
    </citation>
    <scope>NUCLEOTIDE SEQUENCE [LARGE SCALE GENOMIC DNA]</scope>
    <source>
        <strain evidence="9">YNYX2018</strain>
        <tissue evidence="9">Adults</tissue>
    </source>
</reference>
<evidence type="ECO:0000256" key="1">
    <source>
        <dbReference type="ARBA" id="ARBA00004184"/>
    </source>
</evidence>
<dbReference type="InterPro" id="IPR036871">
    <property type="entry name" value="PX_dom_sf"/>
</dbReference>
<protein>
    <recommendedName>
        <fullName evidence="8">PX domain-containing protein</fullName>
    </recommendedName>
</protein>
<dbReference type="PROSITE" id="PS50195">
    <property type="entry name" value="PX"/>
    <property type="match status" value="1"/>
</dbReference>
<organism evidence="9 10">
    <name type="scientific">Aphidius gifuensis</name>
    <name type="common">Parasitoid wasp</name>
    <dbReference type="NCBI Taxonomy" id="684658"/>
    <lineage>
        <taxon>Eukaryota</taxon>
        <taxon>Metazoa</taxon>
        <taxon>Ecdysozoa</taxon>
        <taxon>Arthropoda</taxon>
        <taxon>Hexapoda</taxon>
        <taxon>Insecta</taxon>
        <taxon>Pterygota</taxon>
        <taxon>Neoptera</taxon>
        <taxon>Endopterygota</taxon>
        <taxon>Hymenoptera</taxon>
        <taxon>Apocrita</taxon>
        <taxon>Ichneumonoidea</taxon>
        <taxon>Braconidae</taxon>
        <taxon>Aphidiinae</taxon>
        <taxon>Aphidius</taxon>
    </lineage>
</organism>
<evidence type="ECO:0000256" key="3">
    <source>
        <dbReference type="ARBA" id="ARBA00010883"/>
    </source>
</evidence>
<sequence>MMTPSDIDNEDFDVKSSNDNSAILEVSSIATGAIVKQESRDLDYVNNSNYSTSVDGSMIASPSIDSFSTLPDQETSDFPDDNKDLQVKVDNPQKHPETLETFITFRITTRTTRAEFEESEYVVQRRYNDFFWLRQKLVDLYPSHIIPPMPGKHSLLGQLDRYSKEFIIARMKQLHIFLNRIVNHPILSCDREFRAFLTAKPTEFSVIRKNRGNGLVKQTDSLQNLAGTYSLKNRNLEFERVRDYCNSLNEKLNHIDKINCRIYRERQDYVAELQQFYPIFNQWSLSEPELSSLLTSISKVIEENVASNKKLNENVPNDEREYVAYVESVKDALNRRDTMQIEYELTADELSKRRSERDQLVELANGTTRSQSWSGSIWKSESRDEKLERLTQTVPRLAKRTEILQDRLECANENLRSDIDRWTVEKQSDLKTMLLTMADRQIKHYQDCMNNWEDLLSGLKFNDPSVDVKNIDKNKITV</sequence>
<dbReference type="Gene3D" id="1.20.1270.60">
    <property type="entry name" value="Arfaptin homology (AH) domain/BAR domain"/>
    <property type="match status" value="1"/>
</dbReference>
<dbReference type="Pfam" id="PF09325">
    <property type="entry name" value="Vps5"/>
    <property type="match status" value="1"/>
</dbReference>
<dbReference type="GO" id="GO:0061709">
    <property type="term" value="P:reticulophagy"/>
    <property type="evidence" value="ECO:0007669"/>
    <property type="project" value="TreeGrafter"/>
</dbReference>
<dbReference type="GO" id="GO:0000407">
    <property type="term" value="C:phagophore assembly site"/>
    <property type="evidence" value="ECO:0007669"/>
    <property type="project" value="TreeGrafter"/>
</dbReference>
<evidence type="ECO:0000256" key="6">
    <source>
        <dbReference type="ARBA" id="ARBA00023121"/>
    </source>
</evidence>
<keyword evidence="5" id="KW-0963">Cytoplasm</keyword>
<dbReference type="GO" id="GO:0000422">
    <property type="term" value="P:autophagy of mitochondrion"/>
    <property type="evidence" value="ECO:0007669"/>
    <property type="project" value="TreeGrafter"/>
</dbReference>
<dbReference type="Gene3D" id="3.30.1520.10">
    <property type="entry name" value="Phox-like domain"/>
    <property type="match status" value="1"/>
</dbReference>
<dbReference type="SUPFAM" id="SSF103657">
    <property type="entry name" value="BAR/IMD domain-like"/>
    <property type="match status" value="1"/>
</dbReference>
<dbReference type="SMART" id="SM00312">
    <property type="entry name" value="PX"/>
    <property type="match status" value="1"/>
</dbReference>
<evidence type="ECO:0000256" key="5">
    <source>
        <dbReference type="ARBA" id="ARBA00022490"/>
    </source>
</evidence>
<dbReference type="InterPro" id="IPR015404">
    <property type="entry name" value="Vps5_C"/>
</dbReference>
<evidence type="ECO:0000256" key="7">
    <source>
        <dbReference type="ARBA" id="ARBA00023136"/>
    </source>
</evidence>
<dbReference type="GO" id="GO:0035091">
    <property type="term" value="F:phosphatidylinositol binding"/>
    <property type="evidence" value="ECO:0007669"/>
    <property type="project" value="InterPro"/>
</dbReference>
<dbReference type="OrthoDB" id="205639at2759"/>
<dbReference type="EMBL" id="JACMRX010000006">
    <property type="protein sequence ID" value="KAF7987429.1"/>
    <property type="molecule type" value="Genomic_DNA"/>
</dbReference>
<dbReference type="SUPFAM" id="SSF64268">
    <property type="entry name" value="PX domain"/>
    <property type="match status" value="1"/>
</dbReference>
<dbReference type="Proteomes" id="UP000639338">
    <property type="component" value="Unassembled WGS sequence"/>
</dbReference>
<dbReference type="GO" id="GO:0005769">
    <property type="term" value="C:early endosome"/>
    <property type="evidence" value="ECO:0007669"/>
    <property type="project" value="TreeGrafter"/>
</dbReference>
<dbReference type="InterPro" id="IPR001683">
    <property type="entry name" value="PX_dom"/>
</dbReference>
<comment type="similarity">
    <text evidence="3">Belongs to the sorting nexin family.</text>
</comment>
<dbReference type="PANTHER" id="PTHR45949">
    <property type="entry name" value="SORTING NEXIN-4"/>
    <property type="match status" value="1"/>
</dbReference>
<proteinExistence type="inferred from homology"/>
<name>A0A834XL99_APHGI</name>
<dbReference type="Pfam" id="PF00787">
    <property type="entry name" value="PX"/>
    <property type="match status" value="1"/>
</dbReference>
<evidence type="ECO:0000259" key="8">
    <source>
        <dbReference type="PROSITE" id="PS50195"/>
    </source>
</evidence>
<keyword evidence="4" id="KW-0813">Transport</keyword>
<dbReference type="PANTHER" id="PTHR45949:SF2">
    <property type="entry name" value="SORTING NEXIN-4"/>
    <property type="match status" value="1"/>
</dbReference>
<evidence type="ECO:0000313" key="10">
    <source>
        <dbReference type="Proteomes" id="UP000639338"/>
    </source>
</evidence>
<evidence type="ECO:0000256" key="4">
    <source>
        <dbReference type="ARBA" id="ARBA00022448"/>
    </source>
</evidence>
<dbReference type="GO" id="GO:0034727">
    <property type="term" value="P:piecemeal microautophagy of the nucleus"/>
    <property type="evidence" value="ECO:0007669"/>
    <property type="project" value="TreeGrafter"/>
</dbReference>
<evidence type="ECO:0000256" key="2">
    <source>
        <dbReference type="ARBA" id="ARBA00004496"/>
    </source>
</evidence>
<dbReference type="GO" id="GO:0015031">
    <property type="term" value="P:protein transport"/>
    <property type="evidence" value="ECO:0007669"/>
    <property type="project" value="TreeGrafter"/>
</dbReference>
<keyword evidence="6" id="KW-0446">Lipid-binding</keyword>